<reference evidence="1 2" key="1">
    <citation type="submission" date="2018-11" db="EMBL/GenBank/DDBJ databases">
        <authorList>
            <consortium name="Pathogen Informatics"/>
        </authorList>
    </citation>
    <scope>NUCLEOTIDE SEQUENCE [LARGE SCALE GENOMIC DNA]</scope>
</reference>
<dbReference type="EMBL" id="UYYB01149991">
    <property type="protein sequence ID" value="VDM86077.1"/>
    <property type="molecule type" value="Genomic_DNA"/>
</dbReference>
<gene>
    <name evidence="1" type="ORF">SVUK_LOCUS21075</name>
</gene>
<name>A0A3P7KCS2_STRVU</name>
<dbReference type="AlphaFoldDB" id="A0A3P7KCS2"/>
<accession>A0A3P7KCS2</accession>
<sequence length="72" mass="8162">MLQNVTAYAMQTGGKEEEKDIFWQGDTLARSRPKRSCGGEKKWCKCNGNHGYGTCNEEGERILISPQRTTEH</sequence>
<keyword evidence="2" id="KW-1185">Reference proteome</keyword>
<organism evidence="1 2">
    <name type="scientific">Strongylus vulgaris</name>
    <name type="common">Blood worm</name>
    <dbReference type="NCBI Taxonomy" id="40348"/>
    <lineage>
        <taxon>Eukaryota</taxon>
        <taxon>Metazoa</taxon>
        <taxon>Ecdysozoa</taxon>
        <taxon>Nematoda</taxon>
        <taxon>Chromadorea</taxon>
        <taxon>Rhabditida</taxon>
        <taxon>Rhabditina</taxon>
        <taxon>Rhabditomorpha</taxon>
        <taxon>Strongyloidea</taxon>
        <taxon>Strongylidae</taxon>
        <taxon>Strongylus</taxon>
    </lineage>
</organism>
<evidence type="ECO:0000313" key="1">
    <source>
        <dbReference type="EMBL" id="VDM86077.1"/>
    </source>
</evidence>
<dbReference type="Proteomes" id="UP000270094">
    <property type="component" value="Unassembled WGS sequence"/>
</dbReference>
<dbReference type="OrthoDB" id="418748at2759"/>
<protein>
    <submittedName>
        <fullName evidence="1">Uncharacterized protein</fullName>
    </submittedName>
</protein>
<proteinExistence type="predicted"/>
<evidence type="ECO:0000313" key="2">
    <source>
        <dbReference type="Proteomes" id="UP000270094"/>
    </source>
</evidence>